<dbReference type="KEGG" id="cbot:ATE48_16350"/>
<reference evidence="2 3" key="1">
    <citation type="submission" date="2015-11" db="EMBL/GenBank/DDBJ databases">
        <title>Whole-Genome Sequence of Candidatus Oderbacter manganicum from the National Park Lower Oder Valley, Germany.</title>
        <authorList>
            <person name="Braun B."/>
            <person name="Liere K."/>
            <person name="Szewzyk U."/>
        </authorList>
    </citation>
    <scope>NUCLEOTIDE SEQUENCE [LARGE SCALE GENOMIC DNA]</scope>
    <source>
        <strain evidence="2 3">OTSz_A_272</strain>
    </source>
</reference>
<dbReference type="OrthoDB" id="9803832at2"/>
<feature type="transmembrane region" description="Helical" evidence="1">
    <location>
        <begin position="7"/>
        <end position="27"/>
    </location>
</feature>
<gene>
    <name evidence="2" type="ORF">ATE48_16350</name>
</gene>
<evidence type="ECO:0008006" key="4">
    <source>
        <dbReference type="Google" id="ProtNLM"/>
    </source>
</evidence>
<keyword evidence="1" id="KW-0472">Membrane</keyword>
<evidence type="ECO:0000313" key="3">
    <source>
        <dbReference type="Proteomes" id="UP000092498"/>
    </source>
</evidence>
<evidence type="ECO:0000256" key="1">
    <source>
        <dbReference type="SAM" id="Phobius"/>
    </source>
</evidence>
<evidence type="ECO:0000313" key="2">
    <source>
        <dbReference type="EMBL" id="ANP47370.1"/>
    </source>
</evidence>
<accession>A0A1B1ALG1</accession>
<dbReference type="Pfam" id="PF06993">
    <property type="entry name" value="DUF1304"/>
    <property type="match status" value="1"/>
</dbReference>
<dbReference type="AlphaFoldDB" id="A0A1B1ALG1"/>
<keyword evidence="1" id="KW-0812">Transmembrane</keyword>
<dbReference type="EMBL" id="CP013244">
    <property type="protein sequence ID" value="ANP47370.1"/>
    <property type="molecule type" value="Genomic_DNA"/>
</dbReference>
<dbReference type="RefSeq" id="WP_066773372.1">
    <property type="nucleotide sequence ID" value="NZ_CP013244.1"/>
</dbReference>
<organism evidence="2 3">
    <name type="scientific">Candidatus Viadribacter manganicus</name>
    <dbReference type="NCBI Taxonomy" id="1759059"/>
    <lineage>
        <taxon>Bacteria</taxon>
        <taxon>Pseudomonadati</taxon>
        <taxon>Pseudomonadota</taxon>
        <taxon>Alphaproteobacteria</taxon>
        <taxon>Hyphomonadales</taxon>
        <taxon>Hyphomonadaceae</taxon>
        <taxon>Candidatus Viadribacter</taxon>
    </lineage>
</organism>
<feature type="transmembrane region" description="Helical" evidence="1">
    <location>
        <begin position="47"/>
        <end position="68"/>
    </location>
</feature>
<keyword evidence="1" id="KW-1133">Transmembrane helix</keyword>
<keyword evidence="3" id="KW-1185">Reference proteome</keyword>
<dbReference type="PANTHER" id="PTHR38446:SF1">
    <property type="entry name" value="BLL0914 PROTEIN"/>
    <property type="match status" value="1"/>
</dbReference>
<dbReference type="Proteomes" id="UP000092498">
    <property type="component" value="Chromosome"/>
</dbReference>
<name>A0A1B1ALG1_9PROT</name>
<proteinExistence type="predicted"/>
<sequence length="122" mass="12786">MGILARGLVVLVALLHLGFLALEMFLWSGPIGQRVFAMTPEFAAQSSVLAANQGLYNGFLAAGLLWGALRDNGEFMTFFLLCVIVAGAYGGLTAKMTILYTQAAPALLALLAVIAARPKAAT</sequence>
<dbReference type="PANTHER" id="PTHR38446">
    <property type="entry name" value="BLL0914 PROTEIN"/>
    <property type="match status" value="1"/>
</dbReference>
<feature type="transmembrane region" description="Helical" evidence="1">
    <location>
        <begin position="98"/>
        <end position="116"/>
    </location>
</feature>
<protein>
    <recommendedName>
        <fullName evidence="4">DUF1304 domain-containing protein</fullName>
    </recommendedName>
</protein>
<dbReference type="InterPro" id="IPR009732">
    <property type="entry name" value="DUF1304"/>
</dbReference>
<dbReference type="InParanoid" id="A0A1B1ALG1"/>
<feature type="transmembrane region" description="Helical" evidence="1">
    <location>
        <begin position="75"/>
        <end position="92"/>
    </location>
</feature>
<dbReference type="STRING" id="1759059.ATE48_16350"/>